<dbReference type="EMBL" id="FUZV01000001">
    <property type="protein sequence ID" value="SKC45947.1"/>
    <property type="molecule type" value="Genomic_DNA"/>
</dbReference>
<dbReference type="AlphaFoldDB" id="A0A1T5J343"/>
<dbReference type="Pfam" id="PF08845">
    <property type="entry name" value="SymE_toxin"/>
    <property type="match status" value="1"/>
</dbReference>
<dbReference type="GO" id="GO:0016070">
    <property type="term" value="P:RNA metabolic process"/>
    <property type="evidence" value="ECO:0007669"/>
    <property type="project" value="InterPro"/>
</dbReference>
<dbReference type="Proteomes" id="UP000190341">
    <property type="component" value="Unassembled WGS sequence"/>
</dbReference>
<protein>
    <submittedName>
        <fullName evidence="2">Toxin SymE, type I toxin-antitoxin system</fullName>
    </submittedName>
</protein>
<sequence>MAKPNPKTHTPKRARTLAISTLYSHCREDKENHYSTYIRVPYIRIRGAWLQQAGFYINNRVRVELKRRGRLVITQM</sequence>
<dbReference type="GO" id="GO:0003723">
    <property type="term" value="F:RNA binding"/>
    <property type="evidence" value="ECO:0007669"/>
    <property type="project" value="InterPro"/>
</dbReference>
<dbReference type="OrthoDB" id="6080577at2"/>
<name>A0A1T5J343_9GAMM</name>
<dbReference type="InterPro" id="IPR014944">
    <property type="entry name" value="Toxin_SymE-like"/>
</dbReference>
<evidence type="ECO:0000259" key="1">
    <source>
        <dbReference type="Pfam" id="PF08845"/>
    </source>
</evidence>
<keyword evidence="3" id="KW-1185">Reference proteome</keyword>
<evidence type="ECO:0000313" key="3">
    <source>
        <dbReference type="Proteomes" id="UP000190341"/>
    </source>
</evidence>
<dbReference type="GO" id="GO:0005737">
    <property type="term" value="C:cytoplasm"/>
    <property type="evidence" value="ECO:0007669"/>
    <property type="project" value="InterPro"/>
</dbReference>
<evidence type="ECO:0000313" key="2">
    <source>
        <dbReference type="EMBL" id="SKC45947.1"/>
    </source>
</evidence>
<organism evidence="2 3">
    <name type="scientific">Pseudoxanthomonas indica</name>
    <dbReference type="NCBI Taxonomy" id="428993"/>
    <lineage>
        <taxon>Bacteria</taxon>
        <taxon>Pseudomonadati</taxon>
        <taxon>Pseudomonadota</taxon>
        <taxon>Gammaproteobacteria</taxon>
        <taxon>Lysobacterales</taxon>
        <taxon>Lysobacteraceae</taxon>
        <taxon>Pseudoxanthomonas</taxon>
    </lineage>
</organism>
<dbReference type="RefSeq" id="WP_079722889.1">
    <property type="nucleotide sequence ID" value="NZ_BMCL01000003.1"/>
</dbReference>
<gene>
    <name evidence="2" type="ORF">SAMN06296058_0494</name>
</gene>
<feature type="domain" description="Toxin SymE-like" evidence="1">
    <location>
        <begin position="30"/>
        <end position="74"/>
    </location>
</feature>
<reference evidence="2 3" key="1">
    <citation type="submission" date="2017-02" db="EMBL/GenBank/DDBJ databases">
        <authorList>
            <person name="Peterson S.W."/>
        </authorList>
    </citation>
    <scope>NUCLEOTIDE SEQUENCE [LARGE SCALE GENOMIC DNA]</scope>
    <source>
        <strain evidence="2 3">P15</strain>
    </source>
</reference>
<accession>A0A1T5J343</accession>
<proteinExistence type="predicted"/>
<dbReference type="GO" id="GO:0016788">
    <property type="term" value="F:hydrolase activity, acting on ester bonds"/>
    <property type="evidence" value="ECO:0007669"/>
    <property type="project" value="InterPro"/>
</dbReference>